<proteinExistence type="predicted"/>
<dbReference type="EMBL" id="LDOT01000032">
    <property type="protein sequence ID" value="KLV03497.1"/>
    <property type="molecule type" value="Genomic_DNA"/>
</dbReference>
<dbReference type="AlphaFoldDB" id="A0A0J1JMV5"/>
<dbReference type="PATRIC" id="fig|1195763.3.peg.4029"/>
<sequence length="172" mass="19543">MKYQKGIMVAELAIYYSVSVTLVVMFISSIINFGSNYVKATEIKETSIAIKDGIELFYNTYPKIAENKPCYSIDKIPVKNVNQLVSEGYITSKKNYLGYDLTVKTYEMNGIKYAAGAMINVNLDSLKEARNMSDLIPNSKVKDDKSISIYYPFTLPDIDQRHFDFNTGCYIQ</sequence>
<gene>
    <name evidence="2" type="ORF">ABT56_18855</name>
</gene>
<organism evidence="2 3">
    <name type="scientific">Photobacterium aquae</name>
    <dbReference type="NCBI Taxonomy" id="1195763"/>
    <lineage>
        <taxon>Bacteria</taxon>
        <taxon>Pseudomonadati</taxon>
        <taxon>Pseudomonadota</taxon>
        <taxon>Gammaproteobacteria</taxon>
        <taxon>Vibrionales</taxon>
        <taxon>Vibrionaceae</taxon>
        <taxon>Photobacterium</taxon>
    </lineage>
</organism>
<keyword evidence="3" id="KW-1185">Reference proteome</keyword>
<evidence type="ECO:0000256" key="1">
    <source>
        <dbReference type="SAM" id="Phobius"/>
    </source>
</evidence>
<evidence type="ECO:0000313" key="3">
    <source>
        <dbReference type="Proteomes" id="UP000036097"/>
    </source>
</evidence>
<keyword evidence="1" id="KW-1133">Transmembrane helix</keyword>
<protein>
    <submittedName>
        <fullName evidence="2">Uncharacterized protein</fullName>
    </submittedName>
</protein>
<evidence type="ECO:0000313" key="2">
    <source>
        <dbReference type="EMBL" id="KLV03497.1"/>
    </source>
</evidence>
<feature type="transmembrane region" description="Helical" evidence="1">
    <location>
        <begin position="12"/>
        <end position="34"/>
    </location>
</feature>
<reference evidence="2 3" key="1">
    <citation type="submission" date="2015-05" db="EMBL/GenBank/DDBJ databases">
        <title>Photobacterium galathea sp. nov.</title>
        <authorList>
            <person name="Machado H."/>
            <person name="Gram L."/>
        </authorList>
    </citation>
    <scope>NUCLEOTIDE SEQUENCE [LARGE SCALE GENOMIC DNA]</scope>
    <source>
        <strain evidence="2 3">CGMCC 1.12159</strain>
    </source>
</reference>
<keyword evidence="1" id="KW-0812">Transmembrane</keyword>
<dbReference type="RefSeq" id="WP_047880460.1">
    <property type="nucleotide sequence ID" value="NZ_LDOT01000032.1"/>
</dbReference>
<comment type="caution">
    <text evidence="2">The sequence shown here is derived from an EMBL/GenBank/DDBJ whole genome shotgun (WGS) entry which is preliminary data.</text>
</comment>
<accession>A0A0J1JMV5</accession>
<dbReference type="Proteomes" id="UP000036097">
    <property type="component" value="Unassembled WGS sequence"/>
</dbReference>
<name>A0A0J1JMV5_9GAMM</name>
<keyword evidence="1" id="KW-0472">Membrane</keyword>